<feature type="region of interest" description="Disordered" evidence="2">
    <location>
        <begin position="547"/>
        <end position="566"/>
    </location>
</feature>
<dbReference type="HOGENOM" id="CLU_458309_0_0_2"/>
<dbReference type="STRING" id="698757.Pogu_1430"/>
<keyword evidence="5" id="KW-1185">Reference proteome</keyword>
<comment type="subcellular location">
    <subcellularLocation>
        <location evidence="1">Membrane</location>
        <topology evidence="1">Multi-pass membrane protein</topology>
    </subcellularLocation>
</comment>
<dbReference type="GO" id="GO:0016020">
    <property type="term" value="C:membrane"/>
    <property type="evidence" value="ECO:0007669"/>
    <property type="project" value="UniProtKB-SubCell"/>
</dbReference>
<dbReference type="Gene3D" id="3.30.230.10">
    <property type="match status" value="1"/>
</dbReference>
<accession>H6QAH7</accession>
<gene>
    <name evidence="4" type="ordered locus">Pogu_1430</name>
</gene>
<dbReference type="eggNOG" id="arCOG01937">
    <property type="taxonomic scope" value="Archaea"/>
</dbReference>
<dbReference type="Pfam" id="PF05362">
    <property type="entry name" value="Lon_C"/>
    <property type="match status" value="1"/>
</dbReference>
<dbReference type="GO" id="GO:0006508">
    <property type="term" value="P:proteolysis"/>
    <property type="evidence" value="ECO:0007669"/>
    <property type="project" value="UniProtKB-KW"/>
</dbReference>
<reference evidence="4 5" key="1">
    <citation type="journal article" date="2012" name="Stand. Genomic Sci.">
        <title>Complete genome sequence of Pyrobaculum oguniense.</title>
        <authorList>
            <person name="Bernick D.L."/>
            <person name="Karplus K."/>
            <person name="Lui L.M."/>
            <person name="Coker J.K."/>
            <person name="Murphy J.N."/>
            <person name="Chan P.P."/>
            <person name="Cozen A.E."/>
            <person name="Lowe T.M."/>
        </authorList>
    </citation>
    <scope>NUCLEOTIDE SEQUENCE [LARGE SCALE GENOMIC DNA]</scope>
    <source>
        <strain evidence="4 5">TE7</strain>
    </source>
</reference>
<dbReference type="KEGG" id="pog:Pogu_1430"/>
<evidence type="ECO:0000313" key="4">
    <source>
        <dbReference type="EMBL" id="AFA39457.1"/>
    </source>
</evidence>
<dbReference type="InterPro" id="IPR014721">
    <property type="entry name" value="Ribsml_uS5_D2-typ_fold_subgr"/>
</dbReference>
<feature type="domain" description="Lon proteolytic" evidence="3">
    <location>
        <begin position="98"/>
        <end position="160"/>
    </location>
</feature>
<evidence type="ECO:0000256" key="2">
    <source>
        <dbReference type="SAM" id="MobiDB-lite"/>
    </source>
</evidence>
<dbReference type="AlphaFoldDB" id="H6QAH7"/>
<evidence type="ECO:0000259" key="3">
    <source>
        <dbReference type="Pfam" id="PF05362"/>
    </source>
</evidence>
<evidence type="ECO:0000313" key="5">
    <source>
        <dbReference type="Proteomes" id="UP000009062"/>
    </source>
</evidence>
<name>H6QAH7_PYROT</name>
<dbReference type="SUPFAM" id="SSF54211">
    <property type="entry name" value="Ribosomal protein S5 domain 2-like"/>
    <property type="match status" value="1"/>
</dbReference>
<sequence length="597" mass="65453">MPRPLIVLLLLPALALSQGAAYGIALYKDVGVPVAVGVEVGPGNGTVEIRGLAYYDQLLLLSTTFACWEAAVSSGHDPFALNYTVYINPIDATRALIGPSLSLAVAVAAYNALTHTPSNLTIAYTGTVTPGGFVDFVGGVREKAIGARRANFTLFVYPALQHYDYKFELRPRLIGVYGTLIKVLRERPQNLSDILPVAEVGNVYQAFAIATSQEYDIFDNVERLNQMVTAMVAPPPAEKLAVLKKEVHRTVNKTLKLAAQEEYRDVLANGVARALSYLQLGEERPELATEAYPRALREVLYPYFYARLLTKSDAAITEMQTYTDVILQIAEKLMPDVGSENLCDGAYAHMYLHTAKNLLPQAEKYLRYYLAFHSPVDAAYAAYGYAQVVYYAWKSILYAEPPRGKAVELNKTASRLAYYVNAALNYAELYSAATGVASPQLLGDASRNTRLGSSAPPPAAVGYYIEALSNILTYFALHPSFPNTTAVKYLHFADALSHTAGGPPQLLYTENIAQANLTDINETRVYLLAKIYACKLAEKLAIYTDTPPREMPKQRTTALPTAEPGEESGEYLTPLAVTIGIILCVQGLYQLFKKHKK</sequence>
<keyword evidence="4" id="KW-0645">Protease</keyword>
<dbReference type="EMBL" id="CP003316">
    <property type="protein sequence ID" value="AFA39457.1"/>
    <property type="molecule type" value="Genomic_DNA"/>
</dbReference>
<dbReference type="Proteomes" id="UP000009062">
    <property type="component" value="Chromosome"/>
</dbReference>
<dbReference type="GO" id="GO:0004176">
    <property type="term" value="F:ATP-dependent peptidase activity"/>
    <property type="evidence" value="ECO:0007669"/>
    <property type="project" value="InterPro"/>
</dbReference>
<protein>
    <submittedName>
        <fullName evidence="4">Archaeal serine protease</fullName>
    </submittedName>
</protein>
<dbReference type="InterPro" id="IPR008269">
    <property type="entry name" value="Lon_proteolytic"/>
</dbReference>
<dbReference type="InterPro" id="IPR020568">
    <property type="entry name" value="Ribosomal_Su5_D2-typ_SF"/>
</dbReference>
<dbReference type="GO" id="GO:0004252">
    <property type="term" value="F:serine-type endopeptidase activity"/>
    <property type="evidence" value="ECO:0007669"/>
    <property type="project" value="InterPro"/>
</dbReference>
<evidence type="ECO:0000256" key="1">
    <source>
        <dbReference type="ARBA" id="ARBA00004141"/>
    </source>
</evidence>
<organism evidence="4 5">
    <name type="scientific">Pyrobaculum oguniense (strain DSM 13380 / JCM 10595 / TE7)</name>
    <dbReference type="NCBI Taxonomy" id="698757"/>
    <lineage>
        <taxon>Archaea</taxon>
        <taxon>Thermoproteota</taxon>
        <taxon>Thermoprotei</taxon>
        <taxon>Thermoproteales</taxon>
        <taxon>Thermoproteaceae</taxon>
        <taxon>Pyrobaculum</taxon>
    </lineage>
</organism>
<keyword evidence="4" id="KW-0378">Hydrolase</keyword>
<proteinExistence type="predicted"/>